<dbReference type="Pfam" id="PF12694">
    <property type="entry name" value="cpYpsA"/>
    <property type="match status" value="1"/>
</dbReference>
<comment type="caution">
    <text evidence="1">The sequence shown here is derived from an EMBL/GenBank/DDBJ whole genome shotgun (WGS) entry which is preliminary data.</text>
</comment>
<dbReference type="InterPro" id="IPR024755">
    <property type="entry name" value="cpYpsA"/>
</dbReference>
<dbReference type="Gene3D" id="3.40.50.450">
    <property type="match status" value="1"/>
</dbReference>
<keyword evidence="2" id="KW-1185">Reference proteome</keyword>
<dbReference type="AlphaFoldDB" id="A0A927ATW8"/>
<gene>
    <name evidence="1" type="ORF">IC229_28485</name>
</gene>
<dbReference type="Proteomes" id="UP000598820">
    <property type="component" value="Unassembled WGS sequence"/>
</dbReference>
<evidence type="ECO:0000313" key="2">
    <source>
        <dbReference type="Proteomes" id="UP000598820"/>
    </source>
</evidence>
<dbReference type="EMBL" id="JACWZY010000034">
    <property type="protein sequence ID" value="MBD2704610.1"/>
    <property type="molecule type" value="Genomic_DNA"/>
</dbReference>
<evidence type="ECO:0008006" key="3">
    <source>
        <dbReference type="Google" id="ProtNLM"/>
    </source>
</evidence>
<name>A0A927ATW8_9BACT</name>
<protein>
    <recommendedName>
        <fullName evidence="3">Molybdenum carrier</fullName>
    </recommendedName>
</protein>
<dbReference type="RefSeq" id="WP_190891322.1">
    <property type="nucleotide sequence ID" value="NZ_JACWZY010000034.1"/>
</dbReference>
<proteinExistence type="predicted"/>
<reference evidence="1" key="1">
    <citation type="submission" date="2020-09" db="EMBL/GenBank/DDBJ databases">
        <authorList>
            <person name="Kim M.K."/>
        </authorList>
    </citation>
    <scope>NUCLEOTIDE SEQUENCE</scope>
    <source>
        <strain evidence="1">BT702</strain>
    </source>
</reference>
<sequence>MPQYQLQRIISGGQTGSDQLGMEVAQSLGIPTDGIAPKGYLTEAGPDERLRDYGLTEHSSAKYPPRTRANVVQSDGTLIFGNVTGGTKLTLNTCINEGKPYLLILQLSSCGPG</sequence>
<organism evidence="1 2">
    <name type="scientific">Spirosoma profusum</name>
    <dbReference type="NCBI Taxonomy" id="2771354"/>
    <lineage>
        <taxon>Bacteria</taxon>
        <taxon>Pseudomonadati</taxon>
        <taxon>Bacteroidota</taxon>
        <taxon>Cytophagia</taxon>
        <taxon>Cytophagales</taxon>
        <taxon>Cytophagaceae</taxon>
        <taxon>Spirosoma</taxon>
    </lineage>
</organism>
<evidence type="ECO:0000313" key="1">
    <source>
        <dbReference type="EMBL" id="MBD2704610.1"/>
    </source>
</evidence>
<accession>A0A927ATW8</accession>